<dbReference type="Pfam" id="PF13966">
    <property type="entry name" value="zf-RVT"/>
    <property type="match status" value="1"/>
</dbReference>
<dbReference type="InterPro" id="IPR036691">
    <property type="entry name" value="Endo/exonu/phosph_ase_sf"/>
</dbReference>
<evidence type="ECO:0000313" key="3">
    <source>
        <dbReference type="EMBL" id="KAL0463150.1"/>
    </source>
</evidence>
<dbReference type="Pfam" id="PF00078">
    <property type="entry name" value="RVT_1"/>
    <property type="match status" value="1"/>
</dbReference>
<evidence type="ECO:0000259" key="2">
    <source>
        <dbReference type="PROSITE" id="PS50878"/>
    </source>
</evidence>
<keyword evidence="3" id="KW-0695">RNA-directed DNA polymerase</keyword>
<dbReference type="EMBL" id="JACGWN010000001">
    <property type="protein sequence ID" value="KAL0463150.1"/>
    <property type="molecule type" value="Genomic_DNA"/>
</dbReference>
<keyword evidence="3" id="KW-0548">Nucleotidyltransferase</keyword>
<comment type="caution">
    <text evidence="3">The sequence shown here is derived from an EMBL/GenBank/DDBJ whole genome shotgun (WGS) entry which is preliminary data.</text>
</comment>
<dbReference type="CDD" id="cd01650">
    <property type="entry name" value="RT_nLTR_like"/>
    <property type="match status" value="1"/>
</dbReference>
<evidence type="ECO:0000256" key="1">
    <source>
        <dbReference type="SAM" id="MobiDB-lite"/>
    </source>
</evidence>
<sequence length="1308" mass="147049">MDSFQTLSSLTHTTTPTLTHTTALVVSHGGLEGGEADDDADRIATPDEAARVRSAFNLAEFLALANRPLRTARRIPRLPDQEREILSRAIAPLPPPLNPPGTPLPHPVDATPLVTHSEPPNPPRPHAVPPRVSAKTLAMQTRVSPTFAASPPSGEVPRPLPTAAPIPSPTLHPTVPSPANIYIGNVPLAPTSVTGDTIAGAFHNSSRKTLSFVPPTVQNGEVVRPAFFGRYSRWFATEVTATSNGFYFFQFKMAAHEVIEGGPWLFQGQPIVLQKWEPGMVLRKLKHTQVPAWIKVRHLPMELWTTDGLSTVASGVGKPLYPDAITCACTRLDFARVCVMLDISSTLPKHIVIMVPKEDGSELACKVDVEYEWLPLKCTTCMSLGHATRLCPMVKPKPPVISVYVPKQSGVGKPVQVQPVADTQQGGAETRSVPVPSGPQPGDQCDKALNRILMISTTVWNVRGLNRIDHQVAVRNLISENRLSRVGLLETRVSVANFARVQRGLLPRWTWFVDYTAPGNRIWLAWDSDFVGIDILAVDVQFIHCRIQMHCFHTSVLMTFVYGVNDVGGRRLLWQNLSRISASVGDTPVGMINTVIDDSEGEWFTWHNCSRDARSLWKRLDRFLVNDCWLQSWPNSYYSSLNARTSDHSPLVLRGHSPFPAVSMFRFDNYLTLSSDFTATVQGVWRTTLLILRLATKLEQHMLQQRAKLAWMKGGDQCSRIFFRKARHVISKEEGRQLLRRVTADEVKQTVFDIDETKAPGPDGKLLKQVNATLLSLIPKVQQPTLVAEFRPISCCNVLYKVITKIIVQRLSGLMSSLISPSQNAFVPGLSIRDNILLAQELFSGYNQQHLPPRCALKVDLRKAYDTVEWDFLMEVLRFFGFPLLFIAWIEERVTTPSFSVCLNGSPHGFFKGARGLKQGDPMSPYLFVLVMETISFYLAKLMSDRDSSDVLLSISLRYLGLPFLASRLSIADCKPLLLKIDSCIKGWDGIVLSSAGRVQLVKSMLVSLQGSTGAKVSWQQVCQLIEEGGLGIKDLLALNRGLMSRHLWKLILGDRPSLWVDWIMHYRLCQYSVWTVGDRSGSWGWRKFIRLRGVIRPFIEYRIGSGTSFLLWHDPWHEMGPLLTRFPLGPRHTSTLPMSLLSRVIVEAVLRWPQRRCLESIEITHSLSLIHGGEDRIIYRAKGIPRHRFILWLAILGKLATLDKPWLHHLGSSCVLCSTDDLESHEHFFFSCPFASSCLCEVQRLVRFHWPYRNWVIAVHWASRRWRGKHVVNASFRALLASLVYHVWQERECQNLQTHLSDSPRYC</sequence>
<dbReference type="SUPFAM" id="SSF56672">
    <property type="entry name" value="DNA/RNA polymerases"/>
    <property type="match status" value="1"/>
</dbReference>
<keyword evidence="3" id="KW-0808">Transferase</keyword>
<dbReference type="Gene3D" id="3.60.10.10">
    <property type="entry name" value="Endonuclease/exonuclease/phosphatase"/>
    <property type="match status" value="1"/>
</dbReference>
<feature type="domain" description="Reverse transcriptase" evidence="2">
    <location>
        <begin position="759"/>
        <end position="1065"/>
    </location>
</feature>
<dbReference type="InterPro" id="IPR026960">
    <property type="entry name" value="RVT-Znf"/>
</dbReference>
<proteinExistence type="predicted"/>
<name>A0AAW2YBD7_9LAMI</name>
<dbReference type="SUPFAM" id="SSF56219">
    <property type="entry name" value="DNase I-like"/>
    <property type="match status" value="1"/>
</dbReference>
<protein>
    <submittedName>
        <fullName evidence="3">LINE-1 reverse transcriptase</fullName>
    </submittedName>
</protein>
<reference evidence="3" key="1">
    <citation type="submission" date="2020-06" db="EMBL/GenBank/DDBJ databases">
        <authorList>
            <person name="Li T."/>
            <person name="Hu X."/>
            <person name="Zhang T."/>
            <person name="Song X."/>
            <person name="Zhang H."/>
            <person name="Dai N."/>
            <person name="Sheng W."/>
            <person name="Hou X."/>
            <person name="Wei L."/>
        </authorList>
    </citation>
    <scope>NUCLEOTIDE SEQUENCE</scope>
    <source>
        <strain evidence="3">KEN1</strain>
        <tissue evidence="3">Leaf</tissue>
    </source>
</reference>
<organism evidence="3">
    <name type="scientific">Sesamum latifolium</name>
    <dbReference type="NCBI Taxonomy" id="2727402"/>
    <lineage>
        <taxon>Eukaryota</taxon>
        <taxon>Viridiplantae</taxon>
        <taxon>Streptophyta</taxon>
        <taxon>Embryophyta</taxon>
        <taxon>Tracheophyta</taxon>
        <taxon>Spermatophyta</taxon>
        <taxon>Magnoliopsida</taxon>
        <taxon>eudicotyledons</taxon>
        <taxon>Gunneridae</taxon>
        <taxon>Pentapetalae</taxon>
        <taxon>asterids</taxon>
        <taxon>lamiids</taxon>
        <taxon>Lamiales</taxon>
        <taxon>Pedaliaceae</taxon>
        <taxon>Sesamum</taxon>
    </lineage>
</organism>
<dbReference type="PANTHER" id="PTHR33116">
    <property type="entry name" value="REVERSE TRANSCRIPTASE ZINC-BINDING DOMAIN-CONTAINING PROTEIN-RELATED-RELATED"/>
    <property type="match status" value="1"/>
</dbReference>
<feature type="compositionally biased region" description="Pro residues" evidence="1">
    <location>
        <begin position="93"/>
        <end position="106"/>
    </location>
</feature>
<dbReference type="PANTHER" id="PTHR33116:SF84">
    <property type="entry name" value="RNA-DIRECTED DNA POLYMERASE"/>
    <property type="match status" value="1"/>
</dbReference>
<feature type="region of interest" description="Disordered" evidence="1">
    <location>
        <begin position="422"/>
        <end position="441"/>
    </location>
</feature>
<dbReference type="PROSITE" id="PS50878">
    <property type="entry name" value="RT_POL"/>
    <property type="match status" value="1"/>
</dbReference>
<accession>A0AAW2YBD7</accession>
<dbReference type="GO" id="GO:0003964">
    <property type="term" value="F:RNA-directed DNA polymerase activity"/>
    <property type="evidence" value="ECO:0007669"/>
    <property type="project" value="UniProtKB-KW"/>
</dbReference>
<dbReference type="InterPro" id="IPR000477">
    <property type="entry name" value="RT_dom"/>
</dbReference>
<reference evidence="3" key="2">
    <citation type="journal article" date="2024" name="Plant">
        <title>Genomic evolution and insights into agronomic trait innovations of Sesamum species.</title>
        <authorList>
            <person name="Miao H."/>
            <person name="Wang L."/>
            <person name="Qu L."/>
            <person name="Liu H."/>
            <person name="Sun Y."/>
            <person name="Le M."/>
            <person name="Wang Q."/>
            <person name="Wei S."/>
            <person name="Zheng Y."/>
            <person name="Lin W."/>
            <person name="Duan Y."/>
            <person name="Cao H."/>
            <person name="Xiong S."/>
            <person name="Wang X."/>
            <person name="Wei L."/>
            <person name="Li C."/>
            <person name="Ma Q."/>
            <person name="Ju M."/>
            <person name="Zhao R."/>
            <person name="Li G."/>
            <person name="Mu C."/>
            <person name="Tian Q."/>
            <person name="Mei H."/>
            <person name="Zhang T."/>
            <person name="Gao T."/>
            <person name="Zhang H."/>
        </authorList>
    </citation>
    <scope>NUCLEOTIDE SEQUENCE</scope>
    <source>
        <strain evidence="3">KEN1</strain>
    </source>
</reference>
<feature type="region of interest" description="Disordered" evidence="1">
    <location>
        <begin position="93"/>
        <end position="128"/>
    </location>
</feature>
<feature type="compositionally biased region" description="Pro residues" evidence="1">
    <location>
        <begin position="119"/>
        <end position="128"/>
    </location>
</feature>
<gene>
    <name evidence="3" type="ORF">Slati_0202600</name>
</gene>
<dbReference type="InterPro" id="IPR043502">
    <property type="entry name" value="DNA/RNA_pol_sf"/>
</dbReference>